<dbReference type="WBParaSite" id="Hba_09152">
    <property type="protein sequence ID" value="Hba_09152"/>
    <property type="gene ID" value="Hba_09152"/>
</dbReference>
<dbReference type="Proteomes" id="UP000095283">
    <property type="component" value="Unplaced"/>
</dbReference>
<keyword evidence="1" id="KW-1133">Transmembrane helix</keyword>
<protein>
    <submittedName>
        <fullName evidence="3">Neur_chan_memb domain-containing protein</fullName>
    </submittedName>
</protein>
<evidence type="ECO:0000256" key="1">
    <source>
        <dbReference type="SAM" id="Phobius"/>
    </source>
</evidence>
<dbReference type="AlphaFoldDB" id="A0A1I7WVG3"/>
<dbReference type="PROSITE" id="PS51257">
    <property type="entry name" value="PROKAR_LIPOPROTEIN"/>
    <property type="match status" value="1"/>
</dbReference>
<accession>A0A1I7WVG3</accession>
<reference evidence="3" key="1">
    <citation type="submission" date="2016-11" db="UniProtKB">
        <authorList>
            <consortium name="WormBaseParasite"/>
        </authorList>
    </citation>
    <scope>IDENTIFICATION</scope>
</reference>
<name>A0A1I7WVG3_HETBA</name>
<sequence length="39" mass="4459">MIVRWDPCGIICVIMIYGCVVYADYVVTVWMVMPVFGES</sequence>
<keyword evidence="2" id="KW-1185">Reference proteome</keyword>
<keyword evidence="1" id="KW-0472">Membrane</keyword>
<proteinExistence type="predicted"/>
<keyword evidence="1" id="KW-0812">Transmembrane</keyword>
<evidence type="ECO:0000313" key="2">
    <source>
        <dbReference type="Proteomes" id="UP000095283"/>
    </source>
</evidence>
<feature type="transmembrane region" description="Helical" evidence="1">
    <location>
        <begin position="12"/>
        <end position="33"/>
    </location>
</feature>
<organism evidence="2 3">
    <name type="scientific">Heterorhabditis bacteriophora</name>
    <name type="common">Entomopathogenic nematode worm</name>
    <dbReference type="NCBI Taxonomy" id="37862"/>
    <lineage>
        <taxon>Eukaryota</taxon>
        <taxon>Metazoa</taxon>
        <taxon>Ecdysozoa</taxon>
        <taxon>Nematoda</taxon>
        <taxon>Chromadorea</taxon>
        <taxon>Rhabditida</taxon>
        <taxon>Rhabditina</taxon>
        <taxon>Rhabditomorpha</taxon>
        <taxon>Strongyloidea</taxon>
        <taxon>Heterorhabditidae</taxon>
        <taxon>Heterorhabditis</taxon>
    </lineage>
</organism>
<evidence type="ECO:0000313" key="3">
    <source>
        <dbReference type="WBParaSite" id="Hba_09152"/>
    </source>
</evidence>